<feature type="transmembrane region" description="Helical" evidence="1">
    <location>
        <begin position="45"/>
        <end position="61"/>
    </location>
</feature>
<feature type="transmembrane region" description="Helical" evidence="1">
    <location>
        <begin position="117"/>
        <end position="134"/>
    </location>
</feature>
<dbReference type="RefSeq" id="WP_183305630.1">
    <property type="nucleotide sequence ID" value="NZ_JACIEP010000002.1"/>
</dbReference>
<feature type="transmembrane region" description="Helical" evidence="1">
    <location>
        <begin position="140"/>
        <end position="161"/>
    </location>
</feature>
<dbReference type="Proteomes" id="UP000555103">
    <property type="component" value="Unassembled WGS sequence"/>
</dbReference>
<evidence type="ECO:0000256" key="1">
    <source>
        <dbReference type="SAM" id="Phobius"/>
    </source>
</evidence>
<keyword evidence="1" id="KW-1133">Transmembrane helix</keyword>
<keyword evidence="1" id="KW-0472">Membrane</keyword>
<evidence type="ECO:0000313" key="2">
    <source>
        <dbReference type="EMBL" id="MBB4034668.1"/>
    </source>
</evidence>
<protein>
    <submittedName>
        <fullName evidence="2">MFS family permease</fullName>
    </submittedName>
</protein>
<keyword evidence="1" id="KW-0812">Transmembrane</keyword>
<gene>
    <name evidence="2" type="ORF">GGR21_000555</name>
</gene>
<reference evidence="2 3" key="1">
    <citation type="submission" date="2020-08" db="EMBL/GenBank/DDBJ databases">
        <title>Genomic Encyclopedia of Type Strains, Phase IV (KMG-IV): sequencing the most valuable type-strain genomes for metagenomic binning, comparative biology and taxonomic classification.</title>
        <authorList>
            <person name="Goeker M."/>
        </authorList>
    </citation>
    <scope>NUCLEOTIDE SEQUENCE [LARGE SCALE GENOMIC DNA]</scope>
    <source>
        <strain evidence="2 3">DSM 104969</strain>
    </source>
</reference>
<comment type="caution">
    <text evidence="2">The sequence shown here is derived from an EMBL/GenBank/DDBJ whole genome shotgun (WGS) entry which is preliminary data.</text>
</comment>
<sequence length="187" mass="22200">MDLDNIKKTWQQTDIRPDIDDDKIRKMLSNEGHSAFNSLLKYERFGIIMLIICLPIGYLVFGKYMPVAVSYIISVLLGILWQLYKYRKLKEVDMAQHSITEISNQVYRYRKIIYKEFIVGLVWFIAFVLFLGYWEFSDEGIPSFIYIIAMAIAFVAVIFTYKKLYWNNIKKLEAAIKEVEEFEENEE</sequence>
<dbReference type="EMBL" id="JACIEP010000002">
    <property type="protein sequence ID" value="MBB4034668.1"/>
    <property type="molecule type" value="Genomic_DNA"/>
</dbReference>
<keyword evidence="3" id="KW-1185">Reference proteome</keyword>
<accession>A0A840CKV1</accession>
<dbReference type="AlphaFoldDB" id="A0A840CKV1"/>
<proteinExistence type="predicted"/>
<evidence type="ECO:0000313" key="3">
    <source>
        <dbReference type="Proteomes" id="UP000555103"/>
    </source>
</evidence>
<feature type="transmembrane region" description="Helical" evidence="1">
    <location>
        <begin position="67"/>
        <end position="84"/>
    </location>
</feature>
<name>A0A840CKV1_9BACT</name>
<organism evidence="2 3">
    <name type="scientific">Dysgonomonas hofstadii</name>
    <dbReference type="NCBI Taxonomy" id="637886"/>
    <lineage>
        <taxon>Bacteria</taxon>
        <taxon>Pseudomonadati</taxon>
        <taxon>Bacteroidota</taxon>
        <taxon>Bacteroidia</taxon>
        <taxon>Bacteroidales</taxon>
        <taxon>Dysgonomonadaceae</taxon>
        <taxon>Dysgonomonas</taxon>
    </lineage>
</organism>